<keyword evidence="2" id="KW-1185">Reference proteome</keyword>
<name>A0ACC0LBG8_RHOML</name>
<dbReference type="Proteomes" id="UP001062846">
    <property type="component" value="Chromosome 13"/>
</dbReference>
<evidence type="ECO:0000313" key="2">
    <source>
        <dbReference type="Proteomes" id="UP001062846"/>
    </source>
</evidence>
<dbReference type="EMBL" id="CM046400">
    <property type="protein sequence ID" value="KAI8525488.1"/>
    <property type="molecule type" value="Genomic_DNA"/>
</dbReference>
<gene>
    <name evidence="1" type="ORF">RHMOL_Rhmol13G0233900</name>
</gene>
<protein>
    <submittedName>
        <fullName evidence="1">Uncharacterized protein</fullName>
    </submittedName>
</protein>
<sequence>MAPKKKLPLQSSTAGNILPPPPQPPSKTIEEIYQKRSQREHILLRPDTYIGSIIKNTQTLWVYENGSMVSRPVTYVPGLYKIFDEILVNAADNKQRDPSMDSLKVEIDAGENRISVYNNGRGIPVAKHGDAKVYVAEMVFGQLLTSSNYDDRAKKTTGGRNGYGAKLTNIFSTEFVVETADGEREKKYKQVFSNNMNKKTNPSITKCGKGENWTRVSFKPDLAKFQMESLEDDVVALMSKRVVDVAGCLGESVKVELNGQQVPVNSFLDYVNLYLQSDANPKKDSIPRFVEKVNDRWEICICVREGRFDQVSFVNGIATVKGGTHVNCVTEQIEDYVIRLSFGFYINGEVGEIPSCVMKVKLKFESQIQQIQILCFLVPYNCHFLKAVSEAGIVESLLSWADYKLKREQKIADAAKRKRITGIPKLEDANDAGGENSNKCTLILTEGDSAKALAMAGISEVGRNHYGVFPLRGKLLNVREANKWQVDSNEEIQSIQRILGLEKGKQYDCVESLRYGHLMIMTDQATQRSGVVLSFYSMPEYESWKESLQGNTSGWSIKYYKGLGTSTSKEGKEYFQGIESHRKDFVWLDDKDGAAIELAFSKNKIEARKNWLRKFEKEKHIRYRDFVNKELILFSMADLQRSIPSVVDGLKPGQRKILFCSFKRNFFKEAKVAQFSGYVSEHSAYHHGEQSLASTIVGMAQDYVGSNNINLLQPNGQFGTRHQGGKDHASARYIYTCLSPFTRVLFPKNDDLLLNYLNDDGQSIEPTWYMPIIPMVLVNGAEGIGTGWSTYIPNYNPRNIISNVRKMLDGKPMEPMDPWYRGFRGTIEKTAQKGSGASYTVTGIIEEVNKTTVRITELPVRKSTEEYKQFLDSIMKTSSKKNELFIKDFKEFNDDTNVDFKISLSEKTLSAAKEEGLAKKFKLTTTISTSNMHLFDPKGVLKKYETPEEILEEFFHLRLEFYGKRKEVLLNVLQSELLKLENKVRFIEGVVDGDIIVSNRKRADLFFELKQKDFAQFQKKIVESGISGGTEGNGENGYDYLLSIPIGTLILEKVRELRAERDKINGEVDDLKKATPMSLWTKDLDVLEKELDGKYEAKEEVMNGSSAKVSREAPKKPRRSYAKKANNVETTPKPVIESVTPAAEIGNVPEALKPKGGAKARKIPSEKPPLVDTGNDVGVLELKEQLAAHNSAPVHSTAEGATVTEDVPAESKSSTGTHAEANDTAMQIPGSDHGCAMAQRPMPNREEKTTEGDNILLDAKFDSQIVSAVEWAMKGVAGNNPTTNGTEIETTAETRKRATAATANNPPQHQLPSQEVKPVESTGVSPEQKVRKTSTSPFGKKSGPLRWI</sequence>
<accession>A0ACC0LBG8</accession>
<organism evidence="1 2">
    <name type="scientific">Rhododendron molle</name>
    <name type="common">Chinese azalea</name>
    <name type="synonym">Azalea mollis</name>
    <dbReference type="NCBI Taxonomy" id="49168"/>
    <lineage>
        <taxon>Eukaryota</taxon>
        <taxon>Viridiplantae</taxon>
        <taxon>Streptophyta</taxon>
        <taxon>Embryophyta</taxon>
        <taxon>Tracheophyta</taxon>
        <taxon>Spermatophyta</taxon>
        <taxon>Magnoliopsida</taxon>
        <taxon>eudicotyledons</taxon>
        <taxon>Gunneridae</taxon>
        <taxon>Pentapetalae</taxon>
        <taxon>asterids</taxon>
        <taxon>Ericales</taxon>
        <taxon>Ericaceae</taxon>
        <taxon>Ericoideae</taxon>
        <taxon>Rhodoreae</taxon>
        <taxon>Rhododendron</taxon>
    </lineage>
</organism>
<proteinExistence type="predicted"/>
<comment type="caution">
    <text evidence="1">The sequence shown here is derived from an EMBL/GenBank/DDBJ whole genome shotgun (WGS) entry which is preliminary data.</text>
</comment>
<reference evidence="1" key="1">
    <citation type="submission" date="2022-02" db="EMBL/GenBank/DDBJ databases">
        <title>Plant Genome Project.</title>
        <authorList>
            <person name="Zhang R.-G."/>
        </authorList>
    </citation>
    <scope>NUCLEOTIDE SEQUENCE</scope>
    <source>
        <strain evidence="1">AT1</strain>
    </source>
</reference>
<evidence type="ECO:0000313" key="1">
    <source>
        <dbReference type="EMBL" id="KAI8525488.1"/>
    </source>
</evidence>